<evidence type="ECO:0000256" key="2">
    <source>
        <dbReference type="ARBA" id="ARBA00006175"/>
    </source>
</evidence>
<dbReference type="GO" id="GO:0015250">
    <property type="term" value="F:water channel activity"/>
    <property type="evidence" value="ECO:0007669"/>
    <property type="project" value="TreeGrafter"/>
</dbReference>
<evidence type="ECO:0000256" key="9">
    <source>
        <dbReference type="ARBA" id="ARBA00023136"/>
    </source>
</evidence>
<evidence type="ECO:0000256" key="15">
    <source>
        <dbReference type="ARBA" id="ARBA00049716"/>
    </source>
</evidence>
<evidence type="ECO:0000256" key="3">
    <source>
        <dbReference type="ARBA" id="ARBA00020971"/>
    </source>
</evidence>
<evidence type="ECO:0000256" key="16">
    <source>
        <dbReference type="RuleBase" id="RU000477"/>
    </source>
</evidence>
<evidence type="ECO:0000256" key="1">
    <source>
        <dbReference type="ARBA" id="ARBA00004651"/>
    </source>
</evidence>
<feature type="transmembrane region" description="Helical" evidence="18">
    <location>
        <begin position="148"/>
        <end position="172"/>
    </location>
</feature>
<comment type="catalytic activity">
    <reaction evidence="12">
        <text>H2O(in) = H2O(out)</text>
        <dbReference type="Rhea" id="RHEA:29667"/>
        <dbReference type="ChEBI" id="CHEBI:15377"/>
    </reaction>
</comment>
<dbReference type="FunFam" id="1.20.1080.10:FF:000005">
    <property type="entry name" value="Aquaporin 3"/>
    <property type="match status" value="1"/>
</dbReference>
<dbReference type="Pfam" id="PF00230">
    <property type="entry name" value="MIP"/>
    <property type="match status" value="1"/>
</dbReference>
<sequence>MTEWLGRKLKIRNSLVREFLAEFLGTFILMIFGDGSVAQAVLSKESVGNHMSIHWSWGIGVMMGIYVAGGVSGGHLNPAVSVAQACLGRFPWKKVPLYAVAQYCGSFVASVLVFLVYFDAINNYDGGVRALLGENGTAGIWSTYPTSYVSVANCLGDQVFGTAVLLICVLAITDERNMTPHKGLVPISIGLVVFVIGMTYGLNCGYAINPARDLAPRIFTAIAGWGSDPFSHRDYTYFWVPVIGPHVGAVVGAFTYQLFVGLHWPDDSDEHEMDQQNNIRKSREAVYSDSEDRGNVLDEDGNTNSVLMKKNRKSFPVLYMHLQRFVM</sequence>
<dbReference type="PANTHER" id="PTHR43829">
    <property type="entry name" value="AQUAPORIN OR AQUAGLYCEROPORIN RELATED"/>
    <property type="match status" value="1"/>
</dbReference>
<keyword evidence="8 18" id="KW-1133">Transmembrane helix</keyword>
<name>A0A210QFK8_MIZYE</name>
<evidence type="ECO:0000256" key="4">
    <source>
        <dbReference type="ARBA" id="ARBA00022448"/>
    </source>
</evidence>
<dbReference type="InterPro" id="IPR050363">
    <property type="entry name" value="MIP/Aquaporin"/>
</dbReference>
<reference evidence="19 20" key="1">
    <citation type="journal article" date="2017" name="Nat. Ecol. Evol.">
        <title>Scallop genome provides insights into evolution of bilaterian karyotype and development.</title>
        <authorList>
            <person name="Wang S."/>
            <person name="Zhang J."/>
            <person name="Jiao W."/>
            <person name="Li J."/>
            <person name="Xun X."/>
            <person name="Sun Y."/>
            <person name="Guo X."/>
            <person name="Huan P."/>
            <person name="Dong B."/>
            <person name="Zhang L."/>
            <person name="Hu X."/>
            <person name="Sun X."/>
            <person name="Wang J."/>
            <person name="Zhao C."/>
            <person name="Wang Y."/>
            <person name="Wang D."/>
            <person name="Huang X."/>
            <person name="Wang R."/>
            <person name="Lv J."/>
            <person name="Li Y."/>
            <person name="Zhang Z."/>
            <person name="Liu B."/>
            <person name="Lu W."/>
            <person name="Hui Y."/>
            <person name="Liang J."/>
            <person name="Zhou Z."/>
            <person name="Hou R."/>
            <person name="Li X."/>
            <person name="Liu Y."/>
            <person name="Li H."/>
            <person name="Ning X."/>
            <person name="Lin Y."/>
            <person name="Zhao L."/>
            <person name="Xing Q."/>
            <person name="Dou J."/>
            <person name="Li Y."/>
            <person name="Mao J."/>
            <person name="Guo H."/>
            <person name="Dou H."/>
            <person name="Li T."/>
            <person name="Mu C."/>
            <person name="Jiang W."/>
            <person name="Fu Q."/>
            <person name="Fu X."/>
            <person name="Miao Y."/>
            <person name="Liu J."/>
            <person name="Yu Q."/>
            <person name="Li R."/>
            <person name="Liao H."/>
            <person name="Li X."/>
            <person name="Kong Y."/>
            <person name="Jiang Z."/>
            <person name="Chourrout D."/>
            <person name="Li R."/>
            <person name="Bao Z."/>
        </authorList>
    </citation>
    <scope>NUCLEOTIDE SEQUENCE [LARGE SCALE GENOMIC DNA]</scope>
    <source>
        <strain evidence="19 20">PY_sf001</strain>
    </source>
</reference>
<dbReference type="EMBL" id="NEDP02003864">
    <property type="protein sequence ID" value="OWF47525.1"/>
    <property type="molecule type" value="Genomic_DNA"/>
</dbReference>
<keyword evidence="10" id="KW-0325">Glycoprotein</keyword>
<keyword evidence="5" id="KW-1003">Cell membrane</keyword>
<dbReference type="GO" id="GO:0015254">
    <property type="term" value="F:glycerol channel activity"/>
    <property type="evidence" value="ECO:0007669"/>
    <property type="project" value="TreeGrafter"/>
</dbReference>
<comment type="similarity">
    <text evidence="2 16">Belongs to the MIP/aquaporin (TC 1.A.8) family.</text>
</comment>
<dbReference type="PRINTS" id="PR00783">
    <property type="entry name" value="MINTRINSICP"/>
</dbReference>
<dbReference type="CDD" id="cd00333">
    <property type="entry name" value="MIP"/>
    <property type="match status" value="1"/>
</dbReference>
<evidence type="ECO:0000256" key="8">
    <source>
        <dbReference type="ARBA" id="ARBA00022989"/>
    </source>
</evidence>
<protein>
    <recommendedName>
        <fullName evidence="3">Aquaporin-3</fullName>
    </recommendedName>
    <alternativeName>
        <fullName evidence="11">Aquaglyceroporin-3</fullName>
    </alternativeName>
</protein>
<dbReference type="Proteomes" id="UP000242188">
    <property type="component" value="Unassembled WGS sequence"/>
</dbReference>
<dbReference type="OrthoDB" id="3222at2759"/>
<evidence type="ECO:0000256" key="7">
    <source>
        <dbReference type="ARBA" id="ARBA00022737"/>
    </source>
</evidence>
<keyword evidence="4 16" id="KW-0813">Transport</keyword>
<dbReference type="STRING" id="6573.A0A210QFK8"/>
<evidence type="ECO:0000256" key="12">
    <source>
        <dbReference type="ARBA" id="ARBA00034651"/>
    </source>
</evidence>
<evidence type="ECO:0000256" key="5">
    <source>
        <dbReference type="ARBA" id="ARBA00022475"/>
    </source>
</evidence>
<evidence type="ECO:0000256" key="6">
    <source>
        <dbReference type="ARBA" id="ARBA00022692"/>
    </source>
</evidence>
<keyword evidence="9 18" id="KW-0472">Membrane</keyword>
<feature type="transmembrane region" description="Helical" evidence="18">
    <location>
        <begin position="54"/>
        <end position="76"/>
    </location>
</feature>
<comment type="subcellular location">
    <subcellularLocation>
        <location evidence="1">Cell membrane</location>
        <topology evidence="1">Multi-pass membrane protein</topology>
    </subcellularLocation>
</comment>
<evidence type="ECO:0000313" key="19">
    <source>
        <dbReference type="EMBL" id="OWF47525.1"/>
    </source>
</evidence>
<evidence type="ECO:0000256" key="11">
    <source>
        <dbReference type="ARBA" id="ARBA00033020"/>
    </source>
</evidence>
<comment type="subunit">
    <text evidence="15">Homotetramer; each monomer provides an independent glycerol/water pore. Could also exist in other oligomeric states.</text>
</comment>
<accession>A0A210QFK8</accession>
<organism evidence="19 20">
    <name type="scientific">Mizuhopecten yessoensis</name>
    <name type="common">Japanese scallop</name>
    <name type="synonym">Patinopecten yessoensis</name>
    <dbReference type="NCBI Taxonomy" id="6573"/>
    <lineage>
        <taxon>Eukaryota</taxon>
        <taxon>Metazoa</taxon>
        <taxon>Spiralia</taxon>
        <taxon>Lophotrochozoa</taxon>
        <taxon>Mollusca</taxon>
        <taxon>Bivalvia</taxon>
        <taxon>Autobranchia</taxon>
        <taxon>Pteriomorphia</taxon>
        <taxon>Pectinida</taxon>
        <taxon>Pectinoidea</taxon>
        <taxon>Pectinidae</taxon>
        <taxon>Mizuhopecten</taxon>
    </lineage>
</organism>
<evidence type="ECO:0000256" key="18">
    <source>
        <dbReference type="SAM" id="Phobius"/>
    </source>
</evidence>
<dbReference type="Gene3D" id="1.20.1080.10">
    <property type="entry name" value="Glycerol uptake facilitator protein"/>
    <property type="match status" value="1"/>
</dbReference>
<comment type="caution">
    <text evidence="19">The sequence shown here is derived from an EMBL/GenBank/DDBJ whole genome shotgun (WGS) entry which is preliminary data.</text>
</comment>
<keyword evidence="20" id="KW-1185">Reference proteome</keyword>
<dbReference type="AlphaFoldDB" id="A0A210QFK8"/>
<feature type="transmembrane region" description="Helical" evidence="18">
    <location>
        <begin position="20"/>
        <end position="42"/>
    </location>
</feature>
<gene>
    <name evidence="19" type="ORF">KP79_PYT15587</name>
</gene>
<keyword evidence="6 16" id="KW-0812">Transmembrane</keyword>
<dbReference type="GO" id="GO:0016323">
    <property type="term" value="C:basolateral plasma membrane"/>
    <property type="evidence" value="ECO:0007669"/>
    <property type="project" value="TreeGrafter"/>
</dbReference>
<comment type="catalytic activity">
    <reaction evidence="13">
        <text>glycerol(in) = glycerol(out)</text>
        <dbReference type="Rhea" id="RHEA:29675"/>
        <dbReference type="ChEBI" id="CHEBI:17754"/>
    </reaction>
</comment>
<dbReference type="PANTHER" id="PTHR43829:SF9">
    <property type="entry name" value="AQUAPORIN-9"/>
    <property type="match status" value="1"/>
</dbReference>
<evidence type="ECO:0000256" key="10">
    <source>
        <dbReference type="ARBA" id="ARBA00023180"/>
    </source>
</evidence>
<evidence type="ECO:0000313" key="20">
    <source>
        <dbReference type="Proteomes" id="UP000242188"/>
    </source>
</evidence>
<dbReference type="InterPro" id="IPR000425">
    <property type="entry name" value="MIP"/>
</dbReference>
<evidence type="ECO:0000256" key="14">
    <source>
        <dbReference type="ARBA" id="ARBA00049592"/>
    </source>
</evidence>
<feature type="compositionally biased region" description="Basic and acidic residues" evidence="17">
    <location>
        <begin position="281"/>
        <end position="296"/>
    </location>
</feature>
<dbReference type="InterPro" id="IPR023271">
    <property type="entry name" value="Aquaporin-like"/>
</dbReference>
<feature type="transmembrane region" description="Helical" evidence="18">
    <location>
        <begin position="184"/>
        <end position="202"/>
    </location>
</feature>
<evidence type="ECO:0000256" key="17">
    <source>
        <dbReference type="SAM" id="MobiDB-lite"/>
    </source>
</evidence>
<dbReference type="PROSITE" id="PS00221">
    <property type="entry name" value="MIP"/>
    <property type="match status" value="1"/>
</dbReference>
<evidence type="ECO:0000256" key="13">
    <source>
        <dbReference type="ARBA" id="ARBA00049405"/>
    </source>
</evidence>
<dbReference type="SUPFAM" id="SSF81338">
    <property type="entry name" value="Aquaporin-like"/>
    <property type="match status" value="1"/>
</dbReference>
<dbReference type="InterPro" id="IPR022357">
    <property type="entry name" value="MIP_CS"/>
</dbReference>
<keyword evidence="7" id="KW-0677">Repeat</keyword>
<comment type="function">
    <text evidence="14">Aquaglyceroporins form homotetrameric transmembrane channels, with each monomer independently mediating glycerol and water transport across the plasma membrane along their osmotic gradient. Could also be permeable to urea. Also participates in cell permeability to H2O2 and H2O2-mediated signaling. In skin, transports glycerol to the epidermis and stratum corneum, where it maintains hydration, elasticity, and supports lipid biosynthesis for barrier repair. In kidney, contributes to the reabsorption of water, helping the body maintain proper fluid balance.</text>
</comment>
<dbReference type="InterPro" id="IPR023275">
    <property type="entry name" value="Aquaporin_3"/>
</dbReference>
<dbReference type="PRINTS" id="PR02015">
    <property type="entry name" value="AQUAPORIN3"/>
</dbReference>
<dbReference type="NCBIfam" id="TIGR00861">
    <property type="entry name" value="MIP"/>
    <property type="match status" value="1"/>
</dbReference>
<proteinExistence type="inferred from homology"/>
<feature type="region of interest" description="Disordered" evidence="17">
    <location>
        <begin position="269"/>
        <end position="300"/>
    </location>
</feature>
<feature type="transmembrane region" description="Helical" evidence="18">
    <location>
        <begin position="97"/>
        <end position="118"/>
    </location>
</feature>